<evidence type="ECO:0000256" key="1">
    <source>
        <dbReference type="ARBA" id="ARBA00022450"/>
    </source>
</evidence>
<evidence type="ECO:0000256" key="6">
    <source>
        <dbReference type="ARBA" id="ARBA00023160"/>
    </source>
</evidence>
<accession>A0ABT2CQW4</accession>
<dbReference type="PANTHER" id="PTHR20863">
    <property type="entry name" value="ACYL CARRIER PROTEIN"/>
    <property type="match status" value="1"/>
</dbReference>
<dbReference type="EMBL" id="JANUGQ010000048">
    <property type="protein sequence ID" value="MCS0639836.1"/>
    <property type="molecule type" value="Genomic_DNA"/>
</dbReference>
<proteinExistence type="inferred from homology"/>
<comment type="pathway">
    <text evidence="7">Lipid metabolism; fatty acid biosynthesis.</text>
</comment>
<dbReference type="NCBIfam" id="NF002148">
    <property type="entry name" value="PRK00982.1-2"/>
    <property type="match status" value="1"/>
</dbReference>
<dbReference type="Pfam" id="PF00550">
    <property type="entry name" value="PP-binding"/>
    <property type="match status" value="1"/>
</dbReference>
<evidence type="ECO:0000256" key="7">
    <source>
        <dbReference type="HAMAP-Rule" id="MF_01217"/>
    </source>
</evidence>
<dbReference type="InterPro" id="IPR003231">
    <property type="entry name" value="ACP"/>
</dbReference>
<comment type="function">
    <text evidence="7">Carrier of the growing fatty acid chain in fatty acid biosynthesis.</text>
</comment>
<dbReference type="RefSeq" id="WP_258791158.1">
    <property type="nucleotide sequence ID" value="NZ_JANUGQ010000048.1"/>
</dbReference>
<dbReference type="NCBIfam" id="NF002147">
    <property type="entry name" value="PRK00982.1-1"/>
    <property type="match status" value="1"/>
</dbReference>
<evidence type="ECO:0000313" key="10">
    <source>
        <dbReference type="Proteomes" id="UP001431313"/>
    </source>
</evidence>
<feature type="modified residue" description="O-(pantetheine 4'-phosphoryl)serine" evidence="7">
    <location>
        <position position="40"/>
    </location>
</feature>
<keyword evidence="4 7" id="KW-0276">Fatty acid metabolism</keyword>
<keyword evidence="2 7" id="KW-0444">Lipid biosynthesis</keyword>
<keyword evidence="1 7" id="KW-0596">Phosphopantetheine</keyword>
<evidence type="ECO:0000313" key="9">
    <source>
        <dbReference type="EMBL" id="MCS0639836.1"/>
    </source>
</evidence>
<dbReference type="PROSITE" id="PS50075">
    <property type="entry name" value="CARRIER"/>
    <property type="match status" value="1"/>
</dbReference>
<dbReference type="Proteomes" id="UP001431313">
    <property type="component" value="Unassembled WGS sequence"/>
</dbReference>
<keyword evidence="6 7" id="KW-0275">Fatty acid biosynthesis</keyword>
<keyword evidence="10" id="KW-1185">Reference proteome</keyword>
<feature type="domain" description="Carrier" evidence="8">
    <location>
        <begin position="5"/>
        <end position="80"/>
    </location>
</feature>
<dbReference type="InterPro" id="IPR036736">
    <property type="entry name" value="ACP-like_sf"/>
</dbReference>
<protein>
    <recommendedName>
        <fullName evidence="7">Acyl carrier protein</fullName>
        <shortName evidence="7">ACP</shortName>
    </recommendedName>
</protein>
<dbReference type="InterPro" id="IPR009081">
    <property type="entry name" value="PP-bd_ACP"/>
</dbReference>
<comment type="PTM">
    <text evidence="7">4'-phosphopantetheine is transferred from CoA to a specific serine of apo-ACP by AcpS. This modification is essential for activity because fatty acids are bound in thioester linkage to the sulfhydryl of the prosthetic group.</text>
</comment>
<dbReference type="Gene3D" id="1.10.1200.10">
    <property type="entry name" value="ACP-like"/>
    <property type="match status" value="1"/>
</dbReference>
<name>A0ABT2CQW4_9ACTN</name>
<dbReference type="PANTHER" id="PTHR20863:SF76">
    <property type="entry name" value="CARRIER DOMAIN-CONTAINING PROTEIN"/>
    <property type="match status" value="1"/>
</dbReference>
<evidence type="ECO:0000256" key="5">
    <source>
        <dbReference type="ARBA" id="ARBA00023098"/>
    </source>
</evidence>
<comment type="similarity">
    <text evidence="7">Belongs to the acyl carrier protein (ACP) family.</text>
</comment>
<evidence type="ECO:0000259" key="8">
    <source>
        <dbReference type="PROSITE" id="PS50075"/>
    </source>
</evidence>
<keyword evidence="5 7" id="KW-0443">Lipid metabolism</keyword>
<keyword evidence="7" id="KW-0963">Cytoplasm</keyword>
<organism evidence="9 10">
    <name type="scientific">Streptomyces pyxinae</name>
    <dbReference type="NCBI Taxonomy" id="2970734"/>
    <lineage>
        <taxon>Bacteria</taxon>
        <taxon>Bacillati</taxon>
        <taxon>Actinomycetota</taxon>
        <taxon>Actinomycetes</taxon>
        <taxon>Kitasatosporales</taxon>
        <taxon>Streptomycetaceae</taxon>
        <taxon>Streptomyces</taxon>
    </lineage>
</organism>
<dbReference type="HAMAP" id="MF_01217">
    <property type="entry name" value="Acyl_carrier"/>
    <property type="match status" value="1"/>
</dbReference>
<gene>
    <name evidence="7" type="primary">acpP</name>
    <name evidence="9" type="ORF">NX801_30215</name>
</gene>
<sequence>MVNDTDTLHTLAHIVEEIAGVESAEVTPEKSFIDDLDLDSLIMVEITLQIEDTFGVKIPDDQIAELRTVGNAVSYIDGHRP</sequence>
<dbReference type="SUPFAM" id="SSF47336">
    <property type="entry name" value="ACP-like"/>
    <property type="match status" value="1"/>
</dbReference>
<dbReference type="NCBIfam" id="NF002150">
    <property type="entry name" value="PRK00982.1-4"/>
    <property type="match status" value="1"/>
</dbReference>
<comment type="subcellular location">
    <subcellularLocation>
        <location evidence="7">Cytoplasm</location>
    </subcellularLocation>
</comment>
<comment type="caution">
    <text evidence="9">The sequence shown here is derived from an EMBL/GenBank/DDBJ whole genome shotgun (WGS) entry which is preliminary data.</text>
</comment>
<keyword evidence="3 7" id="KW-0597">Phosphoprotein</keyword>
<evidence type="ECO:0000256" key="4">
    <source>
        <dbReference type="ARBA" id="ARBA00022832"/>
    </source>
</evidence>
<evidence type="ECO:0000256" key="2">
    <source>
        <dbReference type="ARBA" id="ARBA00022516"/>
    </source>
</evidence>
<reference evidence="9" key="1">
    <citation type="submission" date="2022-08" db="EMBL/GenBank/DDBJ databases">
        <authorList>
            <person name="Somphong A."/>
            <person name="Phongsopitanun W."/>
        </authorList>
    </citation>
    <scope>NUCLEOTIDE SEQUENCE</scope>
    <source>
        <strain evidence="9">LP05-1</strain>
    </source>
</reference>
<evidence type="ECO:0000256" key="3">
    <source>
        <dbReference type="ARBA" id="ARBA00022553"/>
    </source>
</evidence>